<dbReference type="EMBL" id="CP002214">
    <property type="protein sequence ID" value="ADO59629.1"/>
    <property type="molecule type" value="Genomic_DNA"/>
</dbReference>
<dbReference type="PATRIC" id="fig|886882.15.peg.5708"/>
<proteinExistence type="predicted"/>
<dbReference type="Proteomes" id="UP000006868">
    <property type="component" value="Plasmid pSC2"/>
</dbReference>
<dbReference type="RefSeq" id="WP_013386043.1">
    <property type="nucleotide sequence ID" value="NC_014628.2"/>
</dbReference>
<geneLocation type="plasmid" evidence="1 2">
    <name>pSC2</name>
</geneLocation>
<keyword evidence="1" id="KW-0614">Plasmid</keyword>
<name>E3EL67_PAEPS</name>
<dbReference type="HOGENOM" id="CLU_2410509_0_0_9"/>
<dbReference type="AlphaFoldDB" id="E3EL67"/>
<evidence type="ECO:0000313" key="1">
    <source>
        <dbReference type="EMBL" id="ADO59629.1"/>
    </source>
</evidence>
<reference evidence="1 2" key="1">
    <citation type="journal article" date="2011" name="J. Bacteriol.">
        <title>Complete genome sequence of Paenibacillus polymyxa SC2, a strain of plant growth-promoting Rhizobacterium with broad-spectrum antimicrobial activity.</title>
        <authorList>
            <person name="Ma M."/>
            <person name="Wang C."/>
            <person name="Ding Y."/>
            <person name="Li L."/>
            <person name="Shen D."/>
            <person name="Jiang X."/>
            <person name="Guan D."/>
            <person name="Cao F."/>
            <person name="Chen H."/>
            <person name="Feng R."/>
            <person name="Wang X."/>
            <person name="Ge Y."/>
            <person name="Yao L."/>
            <person name="Bing X."/>
            <person name="Yang X."/>
            <person name="Li J."/>
            <person name="Du B."/>
        </authorList>
    </citation>
    <scope>NUCLEOTIDE SEQUENCE [LARGE SCALE GENOMIC DNA]</scope>
    <source>
        <strain evidence="1 2">SC2</strain>
        <plasmid evidence="2">pSC2</plasmid>
    </source>
</reference>
<accession>E3EL67</accession>
<sequence>MKEFEKFWVDAKNEEIHAKPDQKLNIHTHGSNLNYINKLYGPLTACEVRVTMDEERSVWRVERAVYKQDPDDSPYVEWETMIEFDAQESLGD</sequence>
<dbReference type="KEGG" id="ppm:PPSC2_26995"/>
<organism evidence="1 2">
    <name type="scientific">Paenibacillus polymyxa (strain SC2)</name>
    <name type="common">Bacillus polymyxa</name>
    <dbReference type="NCBI Taxonomy" id="886882"/>
    <lineage>
        <taxon>Bacteria</taxon>
        <taxon>Bacillati</taxon>
        <taxon>Bacillota</taxon>
        <taxon>Bacilli</taxon>
        <taxon>Bacillales</taxon>
        <taxon>Paenibacillaceae</taxon>
        <taxon>Paenibacillus</taxon>
    </lineage>
</organism>
<protein>
    <submittedName>
        <fullName evidence="1">Uncharacterized protein</fullName>
    </submittedName>
</protein>
<evidence type="ECO:0000313" key="2">
    <source>
        <dbReference type="Proteomes" id="UP000006868"/>
    </source>
</evidence>
<gene>
    <name evidence="1" type="ORF">PPSC2_26995</name>
</gene>